<evidence type="ECO:0000256" key="6">
    <source>
        <dbReference type="SAM" id="MobiDB-lite"/>
    </source>
</evidence>
<evidence type="ECO:0000256" key="5">
    <source>
        <dbReference type="PROSITE-ProRule" id="PRU00043"/>
    </source>
</evidence>
<keyword evidence="7" id="KW-0812">Transmembrane</keyword>
<keyword evidence="3 5" id="KW-0106">Calcium</keyword>
<feature type="signal peptide" evidence="8">
    <location>
        <begin position="1"/>
        <end position="27"/>
    </location>
</feature>
<feature type="compositionally biased region" description="Acidic residues" evidence="6">
    <location>
        <begin position="2155"/>
        <end position="2167"/>
    </location>
</feature>
<organism evidence="10 11">
    <name type="scientific">Anopheles atroparvus</name>
    <name type="common">European mosquito</name>
    <dbReference type="NCBI Taxonomy" id="41427"/>
    <lineage>
        <taxon>Eukaryota</taxon>
        <taxon>Metazoa</taxon>
        <taxon>Ecdysozoa</taxon>
        <taxon>Arthropoda</taxon>
        <taxon>Hexapoda</taxon>
        <taxon>Insecta</taxon>
        <taxon>Pterygota</taxon>
        <taxon>Neoptera</taxon>
        <taxon>Endopterygota</taxon>
        <taxon>Diptera</taxon>
        <taxon>Nematocera</taxon>
        <taxon>Culicoidea</taxon>
        <taxon>Culicidae</taxon>
        <taxon>Anophelinae</taxon>
        <taxon>Anopheles</taxon>
    </lineage>
</organism>
<feature type="region of interest" description="Disordered" evidence="6">
    <location>
        <begin position="2048"/>
        <end position="2079"/>
    </location>
</feature>
<dbReference type="PROSITE" id="PS50268">
    <property type="entry name" value="CADHERIN_2"/>
    <property type="match status" value="2"/>
</dbReference>
<evidence type="ECO:0000256" key="8">
    <source>
        <dbReference type="SAM" id="SignalP"/>
    </source>
</evidence>
<dbReference type="InterPro" id="IPR015919">
    <property type="entry name" value="Cadherin-like_sf"/>
</dbReference>
<evidence type="ECO:0000313" key="11">
    <source>
        <dbReference type="Proteomes" id="UP000075880"/>
    </source>
</evidence>
<sequence>MKRKNYSTCKWWLIVATTCLVCLGANAQDCASPTLSFAGLFPVGPEISTTVGAGYTLAEHAVTNVRSVSVRPSATDLPVYIVATLANGKLTLTTNDQFAIFEKLDDKLLFLNVVAFTCSSGTVREMTFRQNIKEENNYAPLFSRELYDIKVPLPLPRDFNLMQFVDDGKGVVANDYDITKNTVTFSIDENDYFSVTSSGGSTRTEFHANLITKQTLTKIQPPLTLQVYAMDAWDPPRTAQARLTISGDPVIVFITPPEFEQSLYKTTYKSGDTFAPVRVALAAGTYDATVKYQVSGEDSAYFDVTWPSDGSSATVALRSGTQFDEAKTILSVTLSATRSGTDSVGRTAVVVELTSEPIVLPKFEETLYTGMIASDRIVTLDASIRLIPATTSGSVVGVQLGGDDGKYFTATLSNNQVAIARSTLLTDNVLKEKSFFLVNVQAVKASVGTGETLLVLSVAKTNQQAPHFEQLVYEGTVTETGVVNVPAVRISPESQVDGMVFNYSGDVSLFVITSNSTGTVSIAPNSITPEKLADRTYLLLTITGKLEDVETAHAVIVIKVLRAVVVLPKFSNTYLEGQLLEKTLELRLPNVELNAASFSSSTEVKLIDELGFFDILEYFPDNVFQVFLRASVTSASLRGLNRLPLTVEANNPNSDTVHCVITVDIVRVTPPVFERLIYDGVISESRQLIAPLTAKLSSDSVDETVQYSLEGTDATFFTLGPNVPTTEGVSVKLRAALTESEYESRDLFQLNLRATKQLATSDAVVPIVIYVKRSLVKIPKFEKPLYKSHVNAELQLLPFETIRLEQGSYLDSATVSIRNSNSDLFGVTLLQGVVTIRLLKDLDQASVNSLDRFEFIVECSNPEMASGYTTILVDIVRAIDPEFTELFYAGEVQETAKEIVFDKKIMLRVETVGSGTAYTIQGVDSALVRYVVASSDQSLSFFLRDEVTVEQLKGRSELAFVVVASNPQSSKAAAASCLVKISRETHPTFTQSSFVGKIVEGQTMVDFGDAPIAWETDTVTGATEFTIVAGPTVDLFEISVTEDRSAIAVRLRSDAKWDQVRSYVYFRLILQARNAGALPAQCTLVVEVVNQPTITPAFTKPIYRGSLQQGAMEVIFSAGETITVEPETIMPTFQYAISEGDAELFKVVLVDENKLKVSLADNVAAANIEGRDLLSFNININNQYSAVDTATVVITVKLDDIVSPAFGKLLYSGTILEGTKELRFEESIVLSAGTFTENTELGIGGTHARYFTFTRLGSRVDLILMDPVDWTELTSTVQYLSVYLQATNPGSDTATAFVLIDIETVRQPQFAHAAVHGYIESGSRDVVFMEGTELTIVSNSTEPGFQWNLAGEDYQLFDAALTDELFRFSLKDSVTELQLGSGALYRFSVTLKNPNSGTVESSVIVNRKLPTPLFTKPVYYGSFDEQLRLTLADVVELTGGSFIFGTTITAKESNVDFLTVEQIGRTVELKPSRSLTVGDFQGLQVVHLVLEARLNDDVQGTCSVLLTVPEGTPCIPLPPIVECSSCFNCSGTVQDDVPVFPYGNFRYQLRSDTSGPIGSVTATAKDPTAIVEHQLEITDEYLKQSLSITPQGTLSLRQALVPNVYIFFVHATNIVARKQSSASVHLNVLNAYECTEGTKTSTVEQVLAVHHLDEERPHATIFPTQLDSSCAYELMSESPTDALHPYFSIDTDTNWLTVRSFNREDHVLFGDMMVPQFRLRLRLHCDTDTGNGATETRSLSKRSLVDTDSINYAPDLTVISIIVDDINDNNPVFTLPRTPATDAIHLGYPEPSLATRLMLTQLTQVWATDADEGLNAKIRYSLNEDATGHFMIDPTEGTVHPTRDALRETDRVMFDAVATDRDGAGDGRSTRLPLTVHRLASDQIAVVSLMMAEETTLDTVIEQINRQNGFYLQLLHQAYVPTIDPTTQRSSNRSGRQTLDGQRAMRLVVYAFDDSLEPMKTDSIRSGIRRALPSIDSSAIVSIDEAVCSATSTACPEELSTRGSNAGLIASTSVLGALLLISLAVGSVLYMRYVRPLSKIASDPSDIVQLENDFDPSPPSTPPSKREREPMAPLDDAVPDRKISINIAGITMQESEDGSGDGQRLARTLTDRLDEEDEYGAPSGETFEPEMPNPEPKNVKFNEVVERIEVQDQHSDDDDDDEDDDNGGEVYEERL</sequence>
<keyword evidence="4 7" id="KW-0472">Membrane</keyword>
<dbReference type="Pfam" id="PF00028">
    <property type="entry name" value="Cadherin"/>
    <property type="match status" value="1"/>
</dbReference>
<keyword evidence="2" id="KW-0677">Repeat</keyword>
<keyword evidence="8" id="KW-0732">Signal</keyword>
<protein>
    <recommendedName>
        <fullName evidence="9">Cadherin domain-containing protein</fullName>
    </recommendedName>
</protein>
<dbReference type="InterPro" id="IPR039808">
    <property type="entry name" value="Cadherin"/>
</dbReference>
<keyword evidence="7" id="KW-1133">Transmembrane helix</keyword>
<evidence type="ECO:0000313" key="10">
    <source>
        <dbReference type="EnsemblMetazoa" id="ENSAATROPP004582"/>
    </source>
</evidence>
<dbReference type="SUPFAM" id="SSF49313">
    <property type="entry name" value="Cadherin-like"/>
    <property type="match status" value="2"/>
</dbReference>
<dbReference type="CDD" id="cd11304">
    <property type="entry name" value="Cadherin_repeat"/>
    <property type="match status" value="2"/>
</dbReference>
<dbReference type="PANTHER" id="PTHR24027:SF438">
    <property type="entry name" value="CADHERIN 23"/>
    <property type="match status" value="1"/>
</dbReference>
<feature type="domain" description="Cadherin" evidence="9">
    <location>
        <begin position="1800"/>
        <end position="1876"/>
    </location>
</feature>
<evidence type="ECO:0000256" key="3">
    <source>
        <dbReference type="ARBA" id="ARBA00022837"/>
    </source>
</evidence>
<dbReference type="GO" id="GO:0016477">
    <property type="term" value="P:cell migration"/>
    <property type="evidence" value="ECO:0007669"/>
    <property type="project" value="TreeGrafter"/>
</dbReference>
<name>A0AAG5D066_ANOAO</name>
<feature type="compositionally biased region" description="Basic and acidic residues" evidence="6">
    <location>
        <begin position="2137"/>
        <end position="2154"/>
    </location>
</feature>
<evidence type="ECO:0000256" key="2">
    <source>
        <dbReference type="ARBA" id="ARBA00022737"/>
    </source>
</evidence>
<comment type="subcellular location">
    <subcellularLocation>
        <location evidence="1">Membrane</location>
    </subcellularLocation>
</comment>
<dbReference type="GO" id="GO:0007156">
    <property type="term" value="P:homophilic cell adhesion via plasma membrane adhesion molecules"/>
    <property type="evidence" value="ECO:0007669"/>
    <property type="project" value="InterPro"/>
</dbReference>
<feature type="transmembrane region" description="Helical" evidence="7">
    <location>
        <begin position="2008"/>
        <end position="2030"/>
    </location>
</feature>
<dbReference type="InterPro" id="IPR020894">
    <property type="entry name" value="Cadherin_CS"/>
</dbReference>
<feature type="region of interest" description="Disordered" evidence="6">
    <location>
        <begin position="2111"/>
        <end position="2175"/>
    </location>
</feature>
<evidence type="ECO:0000256" key="7">
    <source>
        <dbReference type="SAM" id="Phobius"/>
    </source>
</evidence>
<reference evidence="10" key="1">
    <citation type="submission" date="2024-04" db="UniProtKB">
        <authorList>
            <consortium name="EnsemblMetazoa"/>
        </authorList>
    </citation>
    <scope>IDENTIFICATION</scope>
    <source>
        <strain evidence="10">EBRO</strain>
    </source>
</reference>
<dbReference type="GO" id="GO:0008013">
    <property type="term" value="F:beta-catenin binding"/>
    <property type="evidence" value="ECO:0007669"/>
    <property type="project" value="TreeGrafter"/>
</dbReference>
<dbReference type="GO" id="GO:0005509">
    <property type="term" value="F:calcium ion binding"/>
    <property type="evidence" value="ECO:0007669"/>
    <property type="project" value="UniProtKB-UniRule"/>
</dbReference>
<dbReference type="GO" id="GO:0016342">
    <property type="term" value="C:catenin complex"/>
    <property type="evidence" value="ECO:0007669"/>
    <property type="project" value="TreeGrafter"/>
</dbReference>
<evidence type="ECO:0000259" key="9">
    <source>
        <dbReference type="PROSITE" id="PS50268"/>
    </source>
</evidence>
<evidence type="ECO:0000256" key="4">
    <source>
        <dbReference type="ARBA" id="ARBA00023136"/>
    </source>
</evidence>
<feature type="domain" description="Cadherin" evidence="9">
    <location>
        <begin position="1636"/>
        <end position="1773"/>
    </location>
</feature>
<keyword evidence="11" id="KW-1185">Reference proteome</keyword>
<dbReference type="GO" id="GO:0045296">
    <property type="term" value="F:cadherin binding"/>
    <property type="evidence" value="ECO:0007669"/>
    <property type="project" value="TreeGrafter"/>
</dbReference>
<dbReference type="PROSITE" id="PS00232">
    <property type="entry name" value="CADHERIN_1"/>
    <property type="match status" value="1"/>
</dbReference>
<evidence type="ECO:0000256" key="1">
    <source>
        <dbReference type="ARBA" id="ARBA00004370"/>
    </source>
</evidence>
<dbReference type="PANTHER" id="PTHR24027">
    <property type="entry name" value="CADHERIN-23"/>
    <property type="match status" value="1"/>
</dbReference>
<proteinExistence type="predicted"/>
<dbReference type="EnsemblMetazoa" id="ENSAATROPT004845">
    <property type="protein sequence ID" value="ENSAATROPP004582"/>
    <property type="gene ID" value="ENSAATROPG003864"/>
</dbReference>
<accession>A0AAG5D066</accession>
<feature type="chain" id="PRO_5042544287" description="Cadherin domain-containing protein" evidence="8">
    <location>
        <begin position="28"/>
        <end position="2175"/>
    </location>
</feature>
<dbReference type="InterPro" id="IPR002126">
    <property type="entry name" value="Cadherin-like_dom"/>
</dbReference>
<dbReference type="Proteomes" id="UP000075880">
    <property type="component" value="Unassembled WGS sequence"/>
</dbReference>
<dbReference type="Gene3D" id="2.60.40.60">
    <property type="entry name" value="Cadherins"/>
    <property type="match status" value="3"/>
</dbReference>